<organism evidence="9 10">
    <name type="scientific">Dothidotthia symphoricarpi CBS 119687</name>
    <dbReference type="NCBI Taxonomy" id="1392245"/>
    <lineage>
        <taxon>Eukaryota</taxon>
        <taxon>Fungi</taxon>
        <taxon>Dikarya</taxon>
        <taxon>Ascomycota</taxon>
        <taxon>Pezizomycotina</taxon>
        <taxon>Dothideomycetes</taxon>
        <taxon>Pleosporomycetidae</taxon>
        <taxon>Pleosporales</taxon>
        <taxon>Dothidotthiaceae</taxon>
        <taxon>Dothidotthia</taxon>
    </lineage>
</organism>
<evidence type="ECO:0000256" key="4">
    <source>
        <dbReference type="ARBA" id="ARBA00022776"/>
    </source>
</evidence>
<comment type="similarity">
    <text evidence="2">Belongs to the SCC4/mau-2 family.</text>
</comment>
<dbReference type="AlphaFoldDB" id="A0A6A6ADP9"/>
<keyword evidence="7" id="KW-0131">Cell cycle</keyword>
<protein>
    <recommendedName>
        <fullName evidence="11">Cohesin loading factor-domain-containing protein</fullName>
    </recommendedName>
</protein>
<evidence type="ECO:0000256" key="1">
    <source>
        <dbReference type="ARBA" id="ARBA00004123"/>
    </source>
</evidence>
<evidence type="ECO:0000313" key="9">
    <source>
        <dbReference type="EMBL" id="KAF2129068.1"/>
    </source>
</evidence>
<keyword evidence="10" id="KW-1185">Reference proteome</keyword>
<dbReference type="GO" id="GO:0007064">
    <property type="term" value="P:mitotic sister chromatid cohesion"/>
    <property type="evidence" value="ECO:0007669"/>
    <property type="project" value="InterPro"/>
</dbReference>
<feature type="compositionally biased region" description="Low complexity" evidence="8">
    <location>
        <begin position="221"/>
        <end position="238"/>
    </location>
</feature>
<evidence type="ECO:0000256" key="6">
    <source>
        <dbReference type="ARBA" id="ARBA00023242"/>
    </source>
</evidence>
<evidence type="ECO:0000313" key="10">
    <source>
        <dbReference type="Proteomes" id="UP000799771"/>
    </source>
</evidence>
<evidence type="ECO:0000256" key="2">
    <source>
        <dbReference type="ARBA" id="ARBA00008585"/>
    </source>
</evidence>
<feature type="compositionally biased region" description="Low complexity" evidence="8">
    <location>
        <begin position="16"/>
        <end position="52"/>
    </location>
</feature>
<comment type="subcellular location">
    <subcellularLocation>
        <location evidence="1">Nucleus</location>
    </subcellularLocation>
</comment>
<feature type="compositionally biased region" description="Polar residues" evidence="8">
    <location>
        <begin position="83"/>
        <end position="92"/>
    </location>
</feature>
<dbReference type="Proteomes" id="UP000799771">
    <property type="component" value="Unassembled WGS sequence"/>
</dbReference>
<dbReference type="PANTHER" id="PTHR21394">
    <property type="entry name" value="MAU2 CHROMATID COHESION FACTOR HOMOLOG"/>
    <property type="match status" value="1"/>
</dbReference>
<evidence type="ECO:0000256" key="7">
    <source>
        <dbReference type="ARBA" id="ARBA00023306"/>
    </source>
</evidence>
<dbReference type="Pfam" id="PF10345">
    <property type="entry name" value="Cohesin_load"/>
    <property type="match status" value="1"/>
</dbReference>
<dbReference type="EMBL" id="ML977507">
    <property type="protein sequence ID" value="KAF2129068.1"/>
    <property type="molecule type" value="Genomic_DNA"/>
</dbReference>
<dbReference type="InterPro" id="IPR019440">
    <property type="entry name" value="MAU2"/>
</dbReference>
<keyword evidence="5" id="KW-0159">Chromosome partition</keyword>
<proteinExistence type="inferred from homology"/>
<dbReference type="GO" id="GO:0051301">
    <property type="term" value="P:cell division"/>
    <property type="evidence" value="ECO:0007669"/>
    <property type="project" value="UniProtKB-KW"/>
</dbReference>
<sequence>MDPRYNWTPPAYANSQYVPYTPPQQQQPQQHLQQHQQQQQQQPHGYQQHGYPAQYPPIQMAMPQQYPQLPPPRSGPQVAVTPRQLSQNQGQQYPLMALPMQHPQSQPRAHPQVRIPVRPPGPESHMQTPPQNPRIRYEQVSVQRLANGRVAQIDGAHDRRPMYSTQQVPAPPATKPVQSPSQSHQENGPRPQQRVVSTPLQNHRQNRAPLQPQYTPQQRTPSNQHSSPSIQSASSQPRSHPKVVISSRPPSHQLTSPTKHARPPQKALPADLSVMLLSAADEYIAAARAMGSVVVRDRKEVDQRQYYKLMATAMGCMEAVLKKFNLSPRDEARLRLRYASLLIEETDNTAEIDDALSKGISLCGRCRLQDLKYGMLHLQARYQSKTNHRAALKSLDIPISEAETFQHIAWVYAFRFLKVSLILQIPGRIEAVPALQHLHAISAHAGKNGDRAIYVACSAFEAMVHLRSGAPDRLEHAQRAIAAARSLQLQVSSTQLGSFGTLIDIIDVACGVQQGIPNGKKSIALIEAMATHNDETPSKANGHFTVLIERSFGGSLTMDTGGVFHKSGDGRDELVFTWLPTEDLKTLCLHISALDQSVHERGLVYIKEAHARSREASKRQTSQSLPISRVLDRVSWCRTLDWHSVFTLGLIACYREDHQTAEEARATLKKRATRPPFANDDAYTRTLSYLSAVIDQRSGRFDSASTIYSSNLFTLPEKGALATSKSDIEVLAAVNRLLLIRNSTHPEHYLTGVLLAQLQPLCETLLNRFVRMAIQLANAMSSPNASINRQKTLMQNAVNEANGVFQSTHNREFVIMALCYFTKRFFADNVGEKGLQAVRASRQNANKTHKPLWIAVANGLCIGTFERNGMMNEAQECQRTYEMIRGKLPLALQNQDDMDAEGDEDAEGSIDELV</sequence>
<accession>A0A6A6ADP9</accession>
<dbReference type="RefSeq" id="XP_033523457.1">
    <property type="nucleotide sequence ID" value="XM_033665028.1"/>
</dbReference>
<dbReference type="OrthoDB" id="5565328at2759"/>
<evidence type="ECO:0000256" key="8">
    <source>
        <dbReference type="SAM" id="MobiDB-lite"/>
    </source>
</evidence>
<keyword evidence="4" id="KW-0498">Mitosis</keyword>
<dbReference type="GO" id="GO:0005634">
    <property type="term" value="C:nucleus"/>
    <property type="evidence" value="ECO:0007669"/>
    <property type="project" value="UniProtKB-SubCell"/>
</dbReference>
<feature type="compositionally biased region" description="Polar residues" evidence="8">
    <location>
        <begin position="248"/>
        <end position="258"/>
    </location>
</feature>
<evidence type="ECO:0000256" key="3">
    <source>
        <dbReference type="ARBA" id="ARBA00022618"/>
    </source>
</evidence>
<keyword evidence="3" id="KW-0132">Cell division</keyword>
<gene>
    <name evidence="9" type="ORF">P153DRAFT_317645</name>
</gene>
<name>A0A6A6ADP9_9PLEO</name>
<reference evidence="9" key="1">
    <citation type="journal article" date="2020" name="Stud. Mycol.">
        <title>101 Dothideomycetes genomes: a test case for predicting lifestyles and emergence of pathogens.</title>
        <authorList>
            <person name="Haridas S."/>
            <person name="Albert R."/>
            <person name="Binder M."/>
            <person name="Bloem J."/>
            <person name="Labutti K."/>
            <person name="Salamov A."/>
            <person name="Andreopoulos B."/>
            <person name="Baker S."/>
            <person name="Barry K."/>
            <person name="Bills G."/>
            <person name="Bluhm B."/>
            <person name="Cannon C."/>
            <person name="Castanera R."/>
            <person name="Culley D."/>
            <person name="Daum C."/>
            <person name="Ezra D."/>
            <person name="Gonzalez J."/>
            <person name="Henrissat B."/>
            <person name="Kuo A."/>
            <person name="Liang C."/>
            <person name="Lipzen A."/>
            <person name="Lutzoni F."/>
            <person name="Magnuson J."/>
            <person name="Mondo S."/>
            <person name="Nolan M."/>
            <person name="Ohm R."/>
            <person name="Pangilinan J."/>
            <person name="Park H.-J."/>
            <person name="Ramirez L."/>
            <person name="Alfaro M."/>
            <person name="Sun H."/>
            <person name="Tritt A."/>
            <person name="Yoshinaga Y."/>
            <person name="Zwiers L.-H."/>
            <person name="Turgeon B."/>
            <person name="Goodwin S."/>
            <person name="Spatafora J."/>
            <person name="Crous P."/>
            <person name="Grigoriev I."/>
        </authorList>
    </citation>
    <scope>NUCLEOTIDE SEQUENCE</scope>
    <source>
        <strain evidence="9">CBS 119687</strain>
    </source>
</reference>
<evidence type="ECO:0000256" key="5">
    <source>
        <dbReference type="ARBA" id="ARBA00022829"/>
    </source>
</evidence>
<keyword evidence="6" id="KW-0539">Nucleus</keyword>
<dbReference type="GO" id="GO:0007059">
    <property type="term" value="P:chromosome segregation"/>
    <property type="evidence" value="ECO:0007669"/>
    <property type="project" value="UniProtKB-KW"/>
</dbReference>
<feature type="compositionally biased region" description="Polar residues" evidence="8">
    <location>
        <begin position="176"/>
        <end position="186"/>
    </location>
</feature>
<evidence type="ECO:0008006" key="11">
    <source>
        <dbReference type="Google" id="ProtNLM"/>
    </source>
</evidence>
<dbReference type="GeneID" id="54405460"/>
<feature type="region of interest" description="Disordered" evidence="8">
    <location>
        <begin position="208"/>
        <end position="265"/>
    </location>
</feature>
<feature type="region of interest" description="Disordered" evidence="8">
    <location>
        <begin position="1"/>
        <end position="134"/>
    </location>
</feature>
<feature type="region of interest" description="Disordered" evidence="8">
    <location>
        <begin position="153"/>
        <end position="196"/>
    </location>
</feature>